<dbReference type="RefSeq" id="WP_302722073.1">
    <property type="nucleotide sequence ID" value="NZ_JAULRU010000428.1"/>
</dbReference>
<evidence type="ECO:0000313" key="5">
    <source>
        <dbReference type="Proteomes" id="UP001273505"/>
    </source>
</evidence>
<keyword evidence="5" id="KW-1185">Reference proteome</keyword>
<feature type="domain" description="NADPH-dependent FMN reductase-like" evidence="3">
    <location>
        <begin position="3"/>
        <end position="145"/>
    </location>
</feature>
<dbReference type="Pfam" id="PF03358">
    <property type="entry name" value="FMN_red"/>
    <property type="match status" value="1"/>
</dbReference>
<protein>
    <submittedName>
        <fullName evidence="4">NAD(P)H-dependent oxidoreductase</fullName>
        <ecNumber evidence="4">1.-.-.-</ecNumber>
    </submittedName>
</protein>
<dbReference type="GO" id="GO:0016491">
    <property type="term" value="F:oxidoreductase activity"/>
    <property type="evidence" value="ECO:0007669"/>
    <property type="project" value="UniProtKB-KW"/>
</dbReference>
<dbReference type="EMBL" id="JAXAFO010000041">
    <property type="protein sequence ID" value="MDX6851144.1"/>
    <property type="molecule type" value="Genomic_DNA"/>
</dbReference>
<accession>A0ABU4S1S7</accession>
<comment type="caution">
    <text evidence="4">The sequence shown here is derived from an EMBL/GenBank/DDBJ whole genome shotgun (WGS) entry which is preliminary data.</text>
</comment>
<sequence>MKNVLTLYSSARPRGNTFAMVKVLTDLIPLQALYLDDLDIRDYDYDFGNQGDDFANVIDSMLKADVIVFACPEYWYALTPAFKRLFDRFTDLTELECLKVKGKALRKKQFYLFTTSASKKPSDAFVSVVSHTLNYLGWVFAGLVHVYCENKLDEGEAKLVLSDFVEQVSRG</sequence>
<dbReference type="Proteomes" id="UP001273505">
    <property type="component" value="Unassembled WGS sequence"/>
</dbReference>
<dbReference type="Gene3D" id="3.40.50.360">
    <property type="match status" value="1"/>
</dbReference>
<keyword evidence="1" id="KW-0285">Flavoprotein</keyword>
<reference evidence="4 5" key="1">
    <citation type="submission" date="2023-11" db="EMBL/GenBank/DDBJ databases">
        <title>Gilvimarinus fulvus sp. nov., isolated from the surface of Kelp.</title>
        <authorList>
            <person name="Sun Y.Y."/>
            <person name="Gong Y."/>
            <person name="Du Z.J."/>
        </authorList>
    </citation>
    <scope>NUCLEOTIDE SEQUENCE [LARGE SCALE GENOMIC DNA]</scope>
    <source>
        <strain evidence="4 5">SDUM040013</strain>
    </source>
</reference>
<keyword evidence="2" id="KW-0288">FMN</keyword>
<evidence type="ECO:0000256" key="1">
    <source>
        <dbReference type="ARBA" id="ARBA00022630"/>
    </source>
</evidence>
<dbReference type="InterPro" id="IPR051796">
    <property type="entry name" value="ISF_SsuE-like"/>
</dbReference>
<evidence type="ECO:0000259" key="3">
    <source>
        <dbReference type="Pfam" id="PF03358"/>
    </source>
</evidence>
<keyword evidence="4" id="KW-0560">Oxidoreductase</keyword>
<dbReference type="SUPFAM" id="SSF52218">
    <property type="entry name" value="Flavoproteins"/>
    <property type="match status" value="1"/>
</dbReference>
<proteinExistence type="predicted"/>
<dbReference type="InterPro" id="IPR005025">
    <property type="entry name" value="FMN_Rdtase-like_dom"/>
</dbReference>
<dbReference type="InterPro" id="IPR029039">
    <property type="entry name" value="Flavoprotein-like_sf"/>
</dbReference>
<dbReference type="EC" id="1.-.-.-" evidence="4"/>
<name>A0ABU4S1S7_9GAMM</name>
<organism evidence="4 5">
    <name type="scientific">Gilvimarinus gilvus</name>
    <dbReference type="NCBI Taxonomy" id="3058038"/>
    <lineage>
        <taxon>Bacteria</taxon>
        <taxon>Pseudomonadati</taxon>
        <taxon>Pseudomonadota</taxon>
        <taxon>Gammaproteobacteria</taxon>
        <taxon>Cellvibrionales</taxon>
        <taxon>Cellvibrionaceae</taxon>
        <taxon>Gilvimarinus</taxon>
    </lineage>
</organism>
<gene>
    <name evidence="4" type="ORF">SCD92_17330</name>
</gene>
<evidence type="ECO:0000256" key="2">
    <source>
        <dbReference type="ARBA" id="ARBA00022643"/>
    </source>
</evidence>
<dbReference type="PANTHER" id="PTHR43278:SF4">
    <property type="entry name" value="NAD(P)H-DEPENDENT FMN-CONTAINING OXIDOREDUCTASE YWQN-RELATED"/>
    <property type="match status" value="1"/>
</dbReference>
<evidence type="ECO:0000313" key="4">
    <source>
        <dbReference type="EMBL" id="MDX6851144.1"/>
    </source>
</evidence>
<dbReference type="PANTHER" id="PTHR43278">
    <property type="entry name" value="NAD(P)H-DEPENDENT FMN-CONTAINING OXIDOREDUCTASE YWQN-RELATED"/>
    <property type="match status" value="1"/>
</dbReference>